<evidence type="ECO:0000259" key="2">
    <source>
        <dbReference type="PROSITE" id="PS50158"/>
    </source>
</evidence>
<dbReference type="GO" id="GO:0003676">
    <property type="term" value="F:nucleic acid binding"/>
    <property type="evidence" value="ECO:0007669"/>
    <property type="project" value="InterPro"/>
</dbReference>
<dbReference type="AlphaFoldDB" id="A0A2P5VYH4"/>
<protein>
    <recommendedName>
        <fullName evidence="2">CCHC-type domain-containing protein</fullName>
    </recommendedName>
</protein>
<sequence length="483" mass="54474">MNSLCDFADPGNPTMEEMIPKKVRFKDKEEATSNDMVIEQPSIQPTSWRDILVGQSSKGGSNNSDENEAFDILKRDIQRSVVNGVPSITFSDRIHQILVQGMDNTIILKLLSRNIGFLALQNKLYSMWRPSAPIHMMNIEMVPTVIWLSPKAYPSVVMAWIRFPALPSYLYNRKIITEIGELVGKVVKLDMNNDSRTRGRFARMVVYVNLEKPLVSQILINGRKQKVEYESLSTICFHCGQYGHVENTCNFKSTESMVEVSRGSPETEPKVQKLNVERSKKKDGNYGPWMIVEKKSRENPQKLTRFHEKEKEGSRFSGLENMDLVKETQEMDMVDLRKSKGKDVLIEDQSRKDLDRDLAAAEIATEQASDGEALSAEEEPVVHQIASNLKENTRGVGMVDMGSLDSSKHTTVVFFENKDSLPSNSSMAPVGILNSGKGHHRVSLKKSMEHLAESILAITKENVDSGCSTRNDEQMEGFINPWQ</sequence>
<evidence type="ECO:0000313" key="4">
    <source>
        <dbReference type="Proteomes" id="UP000239757"/>
    </source>
</evidence>
<evidence type="ECO:0000313" key="3">
    <source>
        <dbReference type="EMBL" id="PPR83884.1"/>
    </source>
</evidence>
<dbReference type="PANTHER" id="PTHR31286:SF173">
    <property type="entry name" value="DUF4283 DOMAIN-CONTAINING PROTEIN"/>
    <property type="match status" value="1"/>
</dbReference>
<dbReference type="PROSITE" id="PS50158">
    <property type="entry name" value="ZF_CCHC"/>
    <property type="match status" value="1"/>
</dbReference>
<keyword evidence="1" id="KW-0479">Metal-binding</keyword>
<accession>A0A2P5VYH4</accession>
<keyword evidence="1" id="KW-0862">Zinc</keyword>
<dbReference type="EMBL" id="KZ670119">
    <property type="protein sequence ID" value="PPR83884.1"/>
    <property type="molecule type" value="Genomic_DNA"/>
</dbReference>
<dbReference type="PANTHER" id="PTHR31286">
    <property type="entry name" value="GLYCINE-RICH CELL WALL STRUCTURAL PROTEIN 1.8-LIKE"/>
    <property type="match status" value="1"/>
</dbReference>
<feature type="domain" description="CCHC-type" evidence="2">
    <location>
        <begin position="236"/>
        <end position="249"/>
    </location>
</feature>
<dbReference type="InterPro" id="IPR001878">
    <property type="entry name" value="Znf_CCHC"/>
</dbReference>
<keyword evidence="1" id="KW-0863">Zinc-finger</keyword>
<evidence type="ECO:0000256" key="1">
    <source>
        <dbReference type="PROSITE-ProRule" id="PRU00047"/>
    </source>
</evidence>
<dbReference type="GO" id="GO:0008270">
    <property type="term" value="F:zinc ion binding"/>
    <property type="evidence" value="ECO:0007669"/>
    <property type="project" value="UniProtKB-KW"/>
</dbReference>
<organism evidence="3 4">
    <name type="scientific">Gossypium barbadense</name>
    <name type="common">Sea Island cotton</name>
    <name type="synonym">Hibiscus barbadensis</name>
    <dbReference type="NCBI Taxonomy" id="3634"/>
    <lineage>
        <taxon>Eukaryota</taxon>
        <taxon>Viridiplantae</taxon>
        <taxon>Streptophyta</taxon>
        <taxon>Embryophyta</taxon>
        <taxon>Tracheophyta</taxon>
        <taxon>Spermatophyta</taxon>
        <taxon>Magnoliopsida</taxon>
        <taxon>eudicotyledons</taxon>
        <taxon>Gunneridae</taxon>
        <taxon>Pentapetalae</taxon>
        <taxon>rosids</taxon>
        <taxon>malvids</taxon>
        <taxon>Malvales</taxon>
        <taxon>Malvaceae</taxon>
        <taxon>Malvoideae</taxon>
        <taxon>Gossypium</taxon>
    </lineage>
</organism>
<dbReference type="Proteomes" id="UP000239757">
    <property type="component" value="Unassembled WGS sequence"/>
</dbReference>
<gene>
    <name evidence="3" type="ORF">GOBAR_AA36832</name>
</gene>
<dbReference type="OrthoDB" id="1748430at2759"/>
<proteinExistence type="predicted"/>
<reference evidence="3 4" key="1">
    <citation type="submission" date="2015-01" db="EMBL/GenBank/DDBJ databases">
        <title>Genome of allotetraploid Gossypium barbadense reveals genomic plasticity and fiber elongation in cotton evolution.</title>
        <authorList>
            <person name="Chen X."/>
            <person name="Liu X."/>
            <person name="Zhao B."/>
            <person name="Zheng H."/>
            <person name="Hu Y."/>
            <person name="Lu G."/>
            <person name="Yang C."/>
            <person name="Chen J."/>
            <person name="Shan C."/>
            <person name="Zhang L."/>
            <person name="Zhou Y."/>
            <person name="Wang L."/>
            <person name="Guo W."/>
            <person name="Bai Y."/>
            <person name="Ruan J."/>
            <person name="Shangguan X."/>
            <person name="Mao Y."/>
            <person name="Jiang J."/>
            <person name="Zhu Y."/>
            <person name="Lei J."/>
            <person name="Kang H."/>
            <person name="Chen S."/>
            <person name="He X."/>
            <person name="Wang R."/>
            <person name="Wang Y."/>
            <person name="Chen J."/>
            <person name="Wang L."/>
            <person name="Yu S."/>
            <person name="Wang B."/>
            <person name="Wei J."/>
            <person name="Song S."/>
            <person name="Lu X."/>
            <person name="Gao Z."/>
            <person name="Gu W."/>
            <person name="Deng X."/>
            <person name="Ma D."/>
            <person name="Wang S."/>
            <person name="Liang W."/>
            <person name="Fang L."/>
            <person name="Cai C."/>
            <person name="Zhu X."/>
            <person name="Zhou B."/>
            <person name="Zhang Y."/>
            <person name="Chen Z."/>
            <person name="Xu S."/>
            <person name="Zhu R."/>
            <person name="Wang S."/>
            <person name="Zhang T."/>
            <person name="Zhao G."/>
        </authorList>
    </citation>
    <scope>NUCLEOTIDE SEQUENCE [LARGE SCALE GENOMIC DNA]</scope>
    <source>
        <strain evidence="4">cv. Xinhai21</strain>
        <tissue evidence="3">Leaf</tissue>
    </source>
</reference>
<dbReference type="InterPro" id="IPR040256">
    <property type="entry name" value="At4g02000-like"/>
</dbReference>
<name>A0A2P5VYH4_GOSBA</name>